<evidence type="ECO:0000313" key="3">
    <source>
        <dbReference type="Proteomes" id="UP000176445"/>
    </source>
</evidence>
<evidence type="ECO:0000313" key="2">
    <source>
        <dbReference type="EMBL" id="OGG48986.1"/>
    </source>
</evidence>
<organism evidence="2 3">
    <name type="scientific">Candidatus Kaiserbacteria bacterium RIFCSPHIGHO2_01_FULL_54_36b</name>
    <dbReference type="NCBI Taxonomy" id="1798483"/>
    <lineage>
        <taxon>Bacteria</taxon>
        <taxon>Candidatus Kaiseribacteriota</taxon>
    </lineage>
</organism>
<feature type="signal peptide" evidence="1">
    <location>
        <begin position="1"/>
        <end position="25"/>
    </location>
</feature>
<dbReference type="AlphaFoldDB" id="A0A1F6CIB9"/>
<accession>A0A1F6CIB9</accession>
<keyword evidence="1" id="KW-0732">Signal</keyword>
<name>A0A1F6CIB9_9BACT</name>
<gene>
    <name evidence="2" type="ORF">A2704_02960</name>
</gene>
<feature type="chain" id="PRO_5009523382" evidence="1">
    <location>
        <begin position="26"/>
        <end position="561"/>
    </location>
</feature>
<sequence length="561" mass="59604">MIRHVYIFVLIVVLGASFAPSSTSAVCFNGRELDANGTDTGPCTGNSAAPATVGSGIFSCSAPGATSIASTVAIGGTYVPVFDSAVALNTGVLTYKECFLREVVNKQKQAATLAMANKNYELISTGRDGNPAWVVKYGAELNKVREKAFVEAFQSELLSKLNPAFQNPVKTALVRNYQMTTQAPQNSLACPYQGDWSAVTKNPQENFSWEAIFSMANPNCNPVYAYVQAQDQLNANVAAAESEWQSRLNWNNGIYDSRDAYGNVVVPGIFLNAIGTQSITSGFRQLENVDDIGEMIGPLFAGIGTKFLSNPSSVESIQKYLDQAVEQQSSSLLSSYVSTALTNLYKILNDEQQYNEILAQEADILTSSINQLRGSEKACWDLVIQNVCASGASSTSCTGKSGGTLTIATSTAFSDAAIAKAGIGVAAGTLTKAVDTSNQNITTINSLIVGVQSTDATTRNTALANLDTIINAKPPVLHTQSSITKAQEDLAAVQAEMLGTLGGSVGFVKKTQQTWAGDAIDQYGSSLKGFNAWDGTIDPGTGWCNINKQSTLDQWTAKWSQ</sequence>
<protein>
    <submittedName>
        <fullName evidence="2">Uncharacterized protein</fullName>
    </submittedName>
</protein>
<proteinExistence type="predicted"/>
<dbReference type="EMBL" id="MFKW01000082">
    <property type="protein sequence ID" value="OGG48986.1"/>
    <property type="molecule type" value="Genomic_DNA"/>
</dbReference>
<comment type="caution">
    <text evidence="2">The sequence shown here is derived from an EMBL/GenBank/DDBJ whole genome shotgun (WGS) entry which is preliminary data.</text>
</comment>
<evidence type="ECO:0000256" key="1">
    <source>
        <dbReference type="SAM" id="SignalP"/>
    </source>
</evidence>
<dbReference type="Proteomes" id="UP000176445">
    <property type="component" value="Unassembled WGS sequence"/>
</dbReference>
<reference evidence="2 3" key="1">
    <citation type="journal article" date="2016" name="Nat. Commun.">
        <title>Thousands of microbial genomes shed light on interconnected biogeochemical processes in an aquifer system.</title>
        <authorList>
            <person name="Anantharaman K."/>
            <person name="Brown C.T."/>
            <person name="Hug L.A."/>
            <person name="Sharon I."/>
            <person name="Castelle C.J."/>
            <person name="Probst A.J."/>
            <person name="Thomas B.C."/>
            <person name="Singh A."/>
            <person name="Wilkins M.J."/>
            <person name="Karaoz U."/>
            <person name="Brodie E.L."/>
            <person name="Williams K.H."/>
            <person name="Hubbard S.S."/>
            <person name="Banfield J.F."/>
        </authorList>
    </citation>
    <scope>NUCLEOTIDE SEQUENCE [LARGE SCALE GENOMIC DNA]</scope>
</reference>